<feature type="signal peptide" evidence="1">
    <location>
        <begin position="1"/>
        <end position="19"/>
    </location>
</feature>
<dbReference type="InterPro" id="IPR011058">
    <property type="entry name" value="Cyanovirin-N"/>
</dbReference>
<keyword evidence="1" id="KW-0732">Signal</keyword>
<dbReference type="InterPro" id="IPR036673">
    <property type="entry name" value="Cyanovirin-N_sf"/>
</dbReference>
<dbReference type="SUPFAM" id="SSF51322">
    <property type="entry name" value="Cyanovirin-N"/>
    <property type="match status" value="1"/>
</dbReference>
<name>A0ABR2XDI6_9PEZI</name>
<evidence type="ECO:0000256" key="1">
    <source>
        <dbReference type="SAM" id="SignalP"/>
    </source>
</evidence>
<evidence type="ECO:0000259" key="2">
    <source>
        <dbReference type="Pfam" id="PF08881"/>
    </source>
</evidence>
<keyword evidence="4" id="KW-1185">Reference proteome</keyword>
<dbReference type="Pfam" id="PF08881">
    <property type="entry name" value="CVNH"/>
    <property type="match status" value="1"/>
</dbReference>
<dbReference type="Gene3D" id="2.30.60.10">
    <property type="entry name" value="Cyanovirin-N"/>
    <property type="match status" value="1"/>
</dbReference>
<dbReference type="EMBL" id="JARVKM010000069">
    <property type="protein sequence ID" value="KAK9771856.1"/>
    <property type="molecule type" value="Genomic_DNA"/>
</dbReference>
<evidence type="ECO:0000313" key="4">
    <source>
        <dbReference type="Proteomes" id="UP001465668"/>
    </source>
</evidence>
<reference evidence="3 4" key="1">
    <citation type="submission" date="2024-02" db="EMBL/GenBank/DDBJ databases">
        <title>First draft genome assembly of two strains of Seiridium cardinale.</title>
        <authorList>
            <person name="Emiliani G."/>
            <person name="Scali E."/>
        </authorList>
    </citation>
    <scope>NUCLEOTIDE SEQUENCE [LARGE SCALE GENOMIC DNA]</scope>
    <source>
        <strain evidence="3 4">BM-138-000479</strain>
    </source>
</reference>
<comment type="caution">
    <text evidence="3">The sequence shown here is derived from an EMBL/GenBank/DDBJ whole genome shotgun (WGS) entry which is preliminary data.</text>
</comment>
<feature type="domain" description="Cyanovirin-N" evidence="2">
    <location>
        <begin position="33"/>
        <end position="126"/>
    </location>
</feature>
<accession>A0ABR2XDI6</accession>
<feature type="chain" id="PRO_5045598337" description="Cyanovirin-N domain-containing protein" evidence="1">
    <location>
        <begin position="20"/>
        <end position="177"/>
    </location>
</feature>
<protein>
    <recommendedName>
        <fullName evidence="2">Cyanovirin-N domain-containing protein</fullName>
    </recommendedName>
</protein>
<organism evidence="3 4">
    <name type="scientific">Seiridium cardinale</name>
    <dbReference type="NCBI Taxonomy" id="138064"/>
    <lineage>
        <taxon>Eukaryota</taxon>
        <taxon>Fungi</taxon>
        <taxon>Dikarya</taxon>
        <taxon>Ascomycota</taxon>
        <taxon>Pezizomycotina</taxon>
        <taxon>Sordariomycetes</taxon>
        <taxon>Xylariomycetidae</taxon>
        <taxon>Amphisphaeriales</taxon>
        <taxon>Sporocadaceae</taxon>
        <taxon>Seiridium</taxon>
    </lineage>
</organism>
<gene>
    <name evidence="3" type="ORF">SCAR479_11496</name>
</gene>
<dbReference type="Proteomes" id="UP001465668">
    <property type="component" value="Unassembled WGS sequence"/>
</dbReference>
<evidence type="ECO:0000313" key="3">
    <source>
        <dbReference type="EMBL" id="KAK9771856.1"/>
    </source>
</evidence>
<proteinExistence type="predicted"/>
<sequence>MQLLTALITFLAILGRVAGQGFLGNCTWRGANLTGTFLGMYCEDDDHAHFETKWSWHDLNVCITNNGGRLWPYNNGGYAGSCRDCSIQGMNHLMFNFSCNCFDVHSNLVTSVYDLNQILWNHDGALGCFEHEGNKTDCGPMCDPGWVPPPFTTALPPNAKRTLQGNMAPRTMIYGYA</sequence>